<evidence type="ECO:0000256" key="1">
    <source>
        <dbReference type="SAM" id="Phobius"/>
    </source>
</evidence>
<dbReference type="EMBL" id="BX284605">
    <property type="protein sequence ID" value="CAA99784.2"/>
    <property type="molecule type" value="Genomic_DNA"/>
</dbReference>
<reference evidence="2 3" key="1">
    <citation type="journal article" date="1998" name="Science">
        <title>Genome sequence of the nematode C. elegans: a platform for investigating biology.</title>
        <authorList>
            <consortium name="The C. elegans sequencing consortium"/>
            <person name="Sulson J.E."/>
            <person name="Waterston R."/>
        </authorList>
    </citation>
    <scope>NUCLEOTIDE SEQUENCE [LARGE SCALE GENOMIC DNA]</scope>
    <source>
        <strain evidence="2 3">Bristol N2</strain>
    </source>
</reference>
<dbReference type="HOGENOM" id="CLU_458012_0_0_1"/>
<dbReference type="SMR" id="Q18631"/>
<keyword evidence="1" id="KW-0472">Membrane</keyword>
<dbReference type="FunCoup" id="Q18631">
    <property type="interactions" value="182"/>
</dbReference>
<keyword evidence="3" id="KW-1185">Reference proteome</keyword>
<name>Q18631_CAEEL</name>
<dbReference type="OMA" id="SNINCEG"/>
<dbReference type="RefSeq" id="NP_506214.2">
    <property type="nucleotide sequence ID" value="NM_073813.6"/>
</dbReference>
<keyword evidence="1" id="KW-1133">Transmembrane helix</keyword>
<evidence type="ECO:0000313" key="3">
    <source>
        <dbReference type="Proteomes" id="UP000001940"/>
    </source>
</evidence>
<dbReference type="eggNOG" id="ENOG502THIK">
    <property type="taxonomic scope" value="Eukaryota"/>
</dbReference>
<keyword evidence="1" id="KW-0812">Transmembrane</keyword>
<dbReference type="UCSC" id="C44H9.6.1">
    <property type="organism name" value="c. elegans"/>
</dbReference>
<dbReference type="PaxDb" id="6239-C44H9.6.1"/>
<dbReference type="Proteomes" id="UP000001940">
    <property type="component" value="Chromosome V"/>
</dbReference>
<dbReference type="Bgee" id="WBGene00008101">
    <property type="expression patterns" value="Expressed in larva and 2 other cell types or tissues"/>
</dbReference>
<proteinExistence type="predicted"/>
<sequence>MLNPSLLILFGFASNELTKFKTYCPKEQAALSICGSHNEDCLMTLKSDCHDQLLHCINALIPTNLSKGHRYTAQQNGHSFCHSYLQNITETMGADESTNRENLKSRILGITEEIIHSDVCELSFFPNQTKPVYLSKLFPLMVSKSCHCPMKSGGNLESKTEKTVQISNKWEENAPIKTWYSVFGNQKCLKEVDRHLAYHLCGEEQGSEVYYELARLADCQENSMFSNCAIEFSETMQEIAEKSETSLLCLEYIEMLKQQLPFVNKGIFEYNSFSFVKRINSHRIGSDTIQAEKLYWISDGDDATKFKCFTVKRATSVCEHSLNYCQKNSNINCEGQYNDCMNRSSQVAPECIQSSIPPVDYFNWFINIIQWEKNIIGFIFYIVKWLFKHLFLLGLGALLTYVPLFKRMNKWFIDMKILCDSKFVVEDTSEPIITKAFSSEKCHLLESKKTNQMEEGTGVYTSNNNNNNNNYDEYDRSEISDEIQQIGSNDGSLSDGCDFIETEITINNETPDPIEPSTAEVDQHTDLEAQKLTVLKKKAIRRRTEMMSYRSFWKKRPYYRRRQRKRSAQKEKSLPESFQAMGKSCAKMVWRCICNK</sequence>
<dbReference type="GeneID" id="183465"/>
<organism evidence="2 3">
    <name type="scientific">Caenorhabditis elegans</name>
    <dbReference type="NCBI Taxonomy" id="6239"/>
    <lineage>
        <taxon>Eukaryota</taxon>
        <taxon>Metazoa</taxon>
        <taxon>Ecdysozoa</taxon>
        <taxon>Nematoda</taxon>
        <taxon>Chromadorea</taxon>
        <taxon>Rhabditida</taxon>
        <taxon>Rhabditina</taxon>
        <taxon>Rhabditomorpha</taxon>
        <taxon>Rhabditoidea</taxon>
        <taxon>Rhabditidae</taxon>
        <taxon>Peloderinae</taxon>
        <taxon>Caenorhabditis</taxon>
    </lineage>
</organism>
<accession>Q18631</accession>
<feature type="transmembrane region" description="Helical" evidence="1">
    <location>
        <begin position="385"/>
        <end position="405"/>
    </location>
</feature>
<dbReference type="AGR" id="WB:WBGene00008101"/>
<evidence type="ECO:0000313" key="4">
    <source>
        <dbReference type="WormBase" id="C44H9.6"/>
    </source>
</evidence>
<dbReference type="CTD" id="183465"/>
<dbReference type="WormBase" id="C44H9.6">
    <property type="protein sequence ID" value="CE45557"/>
    <property type="gene ID" value="WBGene00008101"/>
</dbReference>
<protein>
    <submittedName>
        <fullName evidence="2">DUF19 domain-containing protein</fullName>
    </submittedName>
</protein>
<dbReference type="KEGG" id="cel:CELE_C44H9.6"/>
<dbReference type="AlphaFoldDB" id="Q18631"/>
<evidence type="ECO:0000313" key="2">
    <source>
        <dbReference type="EMBL" id="CAA99784.2"/>
    </source>
</evidence>
<dbReference type="InParanoid" id="Q18631"/>
<gene>
    <name evidence="2 4" type="ORF">C44H9.6</name>
    <name evidence="2" type="ORF">CELE_C44H9.6</name>
</gene>